<dbReference type="InterPro" id="IPR016047">
    <property type="entry name" value="M23ase_b-sheet_dom"/>
</dbReference>
<dbReference type="RefSeq" id="WP_071311825.1">
    <property type="nucleotide sequence ID" value="NZ_MLQQ01000001.1"/>
</dbReference>
<evidence type="ECO:0000313" key="2">
    <source>
        <dbReference type="EMBL" id="OIJ15900.1"/>
    </source>
</evidence>
<dbReference type="SUPFAM" id="SSF51261">
    <property type="entry name" value="Duplicated hybrid motif"/>
    <property type="match status" value="1"/>
</dbReference>
<dbReference type="Pfam" id="PF01476">
    <property type="entry name" value="LysM"/>
    <property type="match status" value="2"/>
</dbReference>
<dbReference type="OrthoDB" id="9805070at2"/>
<evidence type="ECO:0000259" key="1">
    <source>
        <dbReference type="PROSITE" id="PS51782"/>
    </source>
</evidence>
<comment type="caution">
    <text evidence="2">The sequence shown here is derived from an EMBL/GenBank/DDBJ whole genome shotgun (WGS) entry which is preliminary data.</text>
</comment>
<evidence type="ECO:0000313" key="3">
    <source>
        <dbReference type="Proteomes" id="UP000180098"/>
    </source>
</evidence>
<feature type="domain" description="LysM" evidence="1">
    <location>
        <begin position="196"/>
        <end position="239"/>
    </location>
</feature>
<gene>
    <name evidence="2" type="ORF">BKP35_02620</name>
</gene>
<dbReference type="PROSITE" id="PS51782">
    <property type="entry name" value="LYSM"/>
    <property type="match status" value="2"/>
</dbReference>
<dbReference type="EMBL" id="MLQQ01000001">
    <property type="protein sequence ID" value="OIJ15900.1"/>
    <property type="molecule type" value="Genomic_DNA"/>
</dbReference>
<dbReference type="InterPro" id="IPR018392">
    <property type="entry name" value="LysM"/>
</dbReference>
<protein>
    <recommendedName>
        <fullName evidence="1">LysM domain-containing protein</fullName>
    </recommendedName>
</protein>
<accession>A0A1S2LUM8</accession>
<dbReference type="CDD" id="cd00118">
    <property type="entry name" value="LysM"/>
    <property type="match status" value="2"/>
</dbReference>
<dbReference type="Proteomes" id="UP000180098">
    <property type="component" value="Unassembled WGS sequence"/>
</dbReference>
<proteinExistence type="predicted"/>
<reference evidence="2 3" key="1">
    <citation type="submission" date="2016-10" db="EMBL/GenBank/DDBJ databases">
        <title>Draft genome sequences of four alkaliphilic bacteria belonging to the Anaerobacillus genus.</title>
        <authorList>
            <person name="Bassil N.M."/>
            <person name="Lloyd J.R."/>
        </authorList>
    </citation>
    <scope>NUCLEOTIDE SEQUENCE [LARGE SCALE GENOMIC DNA]</scope>
    <source>
        <strain evidence="2 3">DSM 15340</strain>
    </source>
</reference>
<dbReference type="Gene3D" id="2.70.70.10">
    <property type="entry name" value="Glucose Permease (Domain IIA)"/>
    <property type="match status" value="1"/>
</dbReference>
<dbReference type="Pfam" id="PF01551">
    <property type="entry name" value="Peptidase_M23"/>
    <property type="match status" value="1"/>
</dbReference>
<name>A0A1S2LUM8_9BACI</name>
<keyword evidence="3" id="KW-1185">Reference proteome</keyword>
<dbReference type="InterPro" id="IPR050570">
    <property type="entry name" value="Cell_wall_metabolism_enzyme"/>
</dbReference>
<dbReference type="PANTHER" id="PTHR21666:SF290">
    <property type="entry name" value="PEPTIDASE M23 DOMAIN PROTEIN"/>
    <property type="match status" value="1"/>
</dbReference>
<dbReference type="PANTHER" id="PTHR21666">
    <property type="entry name" value="PEPTIDASE-RELATED"/>
    <property type="match status" value="1"/>
</dbReference>
<organism evidence="2 3">
    <name type="scientific">Anaerobacillus arseniciselenatis</name>
    <dbReference type="NCBI Taxonomy" id="85682"/>
    <lineage>
        <taxon>Bacteria</taxon>
        <taxon>Bacillati</taxon>
        <taxon>Bacillota</taxon>
        <taxon>Bacilli</taxon>
        <taxon>Bacillales</taxon>
        <taxon>Bacillaceae</taxon>
        <taxon>Anaerobacillus</taxon>
    </lineage>
</organism>
<sequence>MYDYIRRFLIVIAVALSIGLLFLSTTVSFAESYDKYERVHFIWPTEGLITDTFGTRNGKHYGIDIAAPRGTTVVSVNEGVVKKSYYSNTYGNVIFIEHQEGFETVYAHLDERLVEKGERVNEGEKIGTVGNTGRSSGDHLHFEVHDGNWLMSKCNAIDPFLVLSDELEKQQYQVASSSNISDELEVTNTTDMKGFMLVDIKDGDSLWSLAERYQVTIDEIKKWNELNTDNILANDQLKIVSKGNYVVQQGDTLWKISKQSGVSISEIKKMNDIKGDTIQVGSLLKVKN</sequence>
<dbReference type="Gene3D" id="3.10.350.10">
    <property type="entry name" value="LysM domain"/>
    <property type="match status" value="2"/>
</dbReference>
<dbReference type="InterPro" id="IPR011055">
    <property type="entry name" value="Dup_hybrid_motif"/>
</dbReference>
<dbReference type="GO" id="GO:0004222">
    <property type="term" value="F:metalloendopeptidase activity"/>
    <property type="evidence" value="ECO:0007669"/>
    <property type="project" value="TreeGrafter"/>
</dbReference>
<dbReference type="CDD" id="cd12797">
    <property type="entry name" value="M23_peptidase"/>
    <property type="match status" value="1"/>
</dbReference>
<feature type="domain" description="LysM" evidence="1">
    <location>
        <begin position="243"/>
        <end position="286"/>
    </location>
</feature>
<dbReference type="AlphaFoldDB" id="A0A1S2LUM8"/>
<dbReference type="SMART" id="SM00257">
    <property type="entry name" value="LysM"/>
    <property type="match status" value="2"/>
</dbReference>
<dbReference type="InterPro" id="IPR036779">
    <property type="entry name" value="LysM_dom_sf"/>
</dbReference>
<dbReference type="SUPFAM" id="SSF54106">
    <property type="entry name" value="LysM domain"/>
    <property type="match status" value="2"/>
</dbReference>